<accession>A0A177L4Q2</accession>
<evidence type="ECO:0000256" key="2">
    <source>
        <dbReference type="ARBA" id="ARBA00023012"/>
    </source>
</evidence>
<keyword evidence="1 6" id="KW-0597">Phosphoprotein</keyword>
<name>A0A177L4Q2_9BACI</name>
<dbReference type="PROSITE" id="PS51755">
    <property type="entry name" value="OMPR_PHOB"/>
    <property type="match status" value="1"/>
</dbReference>
<dbReference type="GO" id="GO:0006355">
    <property type="term" value="P:regulation of DNA-templated transcription"/>
    <property type="evidence" value="ECO:0007669"/>
    <property type="project" value="InterPro"/>
</dbReference>
<protein>
    <recommendedName>
        <fullName evidence="12">Two-component system response regulator</fullName>
    </recommendedName>
</protein>
<organism evidence="10 11">
    <name type="scientific">Domibacillus aminovorans</name>
    <dbReference type="NCBI Taxonomy" id="29332"/>
    <lineage>
        <taxon>Bacteria</taxon>
        <taxon>Bacillati</taxon>
        <taxon>Bacillota</taxon>
        <taxon>Bacilli</taxon>
        <taxon>Bacillales</taxon>
        <taxon>Bacillaceae</taxon>
        <taxon>Domibacillus</taxon>
    </lineage>
</organism>
<feature type="modified residue" description="4-aspartylphosphate" evidence="6">
    <location>
        <position position="52"/>
    </location>
</feature>
<dbReference type="InterPro" id="IPR011006">
    <property type="entry name" value="CheY-like_superfamily"/>
</dbReference>
<dbReference type="Pfam" id="PF00486">
    <property type="entry name" value="Trans_reg_C"/>
    <property type="match status" value="1"/>
</dbReference>
<dbReference type="PANTHER" id="PTHR48111:SF40">
    <property type="entry name" value="PHOSPHATE REGULON TRANSCRIPTIONAL REGULATORY PROTEIN PHOB"/>
    <property type="match status" value="1"/>
</dbReference>
<dbReference type="PANTHER" id="PTHR48111">
    <property type="entry name" value="REGULATOR OF RPOS"/>
    <property type="match status" value="1"/>
</dbReference>
<dbReference type="InterPro" id="IPR036388">
    <property type="entry name" value="WH-like_DNA-bd_sf"/>
</dbReference>
<sequence length="253" mass="29881">MYTVLLMEEKKALLDALCTLLEHHEISCIRNHSYEETLHTVHNEWIDLVILDVLSPSFSWIKLCKKIKECSAVPIVIMTETCDKEFILQGLNAGADDFVIKLMDIDILIAKIKAHLRRNSRSSTQELRFKGLVLNRELFEVRYHDILLSFTRKEYALIEYFLSHPNQVLTRKKLLSHLWDGYQHIDARTVDSHIRNIRVKLREVAFPVDEFLRTARGIGYRWKIDMVNPNRKMSEYKMKEKESKMNHKSIKLN</sequence>
<dbReference type="InterPro" id="IPR001867">
    <property type="entry name" value="OmpR/PhoB-type_DNA-bd"/>
</dbReference>
<feature type="domain" description="OmpR/PhoB-type" evidence="9">
    <location>
        <begin position="124"/>
        <end position="224"/>
    </location>
</feature>
<feature type="DNA-binding region" description="OmpR/PhoB-type" evidence="7">
    <location>
        <begin position="124"/>
        <end position="224"/>
    </location>
</feature>
<dbReference type="AlphaFoldDB" id="A0A177L4Q2"/>
<keyword evidence="2" id="KW-0902">Two-component regulatory system</keyword>
<dbReference type="GO" id="GO:0000156">
    <property type="term" value="F:phosphorelay response regulator activity"/>
    <property type="evidence" value="ECO:0007669"/>
    <property type="project" value="TreeGrafter"/>
</dbReference>
<evidence type="ECO:0000313" key="11">
    <source>
        <dbReference type="Proteomes" id="UP000076935"/>
    </source>
</evidence>
<dbReference type="GO" id="GO:0032993">
    <property type="term" value="C:protein-DNA complex"/>
    <property type="evidence" value="ECO:0007669"/>
    <property type="project" value="TreeGrafter"/>
</dbReference>
<evidence type="ECO:0000259" key="8">
    <source>
        <dbReference type="PROSITE" id="PS50110"/>
    </source>
</evidence>
<dbReference type="Proteomes" id="UP000076935">
    <property type="component" value="Unassembled WGS sequence"/>
</dbReference>
<reference evidence="10 11" key="1">
    <citation type="submission" date="2016-01" db="EMBL/GenBank/DDBJ databases">
        <title>Investigation of taxonomic status of Bacillus aminovorans.</title>
        <authorList>
            <person name="Verma A."/>
            <person name="Pal Y."/>
            <person name="Krishnamurthi S."/>
        </authorList>
    </citation>
    <scope>NUCLEOTIDE SEQUENCE [LARGE SCALE GENOMIC DNA]</scope>
    <source>
        <strain evidence="10 11">DSM 1314</strain>
    </source>
</reference>
<evidence type="ECO:0000256" key="1">
    <source>
        <dbReference type="ARBA" id="ARBA00022553"/>
    </source>
</evidence>
<dbReference type="GO" id="GO:0000976">
    <property type="term" value="F:transcription cis-regulatory region binding"/>
    <property type="evidence" value="ECO:0007669"/>
    <property type="project" value="TreeGrafter"/>
</dbReference>
<proteinExistence type="predicted"/>
<comment type="caution">
    <text evidence="10">The sequence shown here is derived from an EMBL/GenBank/DDBJ whole genome shotgun (WGS) entry which is preliminary data.</text>
</comment>
<evidence type="ECO:0000259" key="9">
    <source>
        <dbReference type="PROSITE" id="PS51755"/>
    </source>
</evidence>
<evidence type="ECO:0000256" key="5">
    <source>
        <dbReference type="ARBA" id="ARBA00023163"/>
    </source>
</evidence>
<evidence type="ECO:0000256" key="6">
    <source>
        <dbReference type="PROSITE-ProRule" id="PRU00169"/>
    </source>
</evidence>
<dbReference type="EMBL" id="LQWY01000034">
    <property type="protein sequence ID" value="OAH60660.1"/>
    <property type="molecule type" value="Genomic_DNA"/>
</dbReference>
<evidence type="ECO:0000256" key="3">
    <source>
        <dbReference type="ARBA" id="ARBA00023015"/>
    </source>
</evidence>
<keyword evidence="5" id="KW-0804">Transcription</keyword>
<feature type="domain" description="Response regulatory" evidence="8">
    <location>
        <begin position="3"/>
        <end position="116"/>
    </location>
</feature>
<evidence type="ECO:0000313" key="10">
    <source>
        <dbReference type="EMBL" id="OAH60660.1"/>
    </source>
</evidence>
<dbReference type="GO" id="GO:0005829">
    <property type="term" value="C:cytosol"/>
    <property type="evidence" value="ECO:0007669"/>
    <property type="project" value="TreeGrafter"/>
</dbReference>
<evidence type="ECO:0000256" key="4">
    <source>
        <dbReference type="ARBA" id="ARBA00023125"/>
    </source>
</evidence>
<dbReference type="SUPFAM" id="SSF52172">
    <property type="entry name" value="CheY-like"/>
    <property type="match status" value="1"/>
</dbReference>
<dbReference type="RefSeq" id="WP_063965890.1">
    <property type="nucleotide sequence ID" value="NZ_JBCNAN010000009.1"/>
</dbReference>
<evidence type="ECO:0000256" key="7">
    <source>
        <dbReference type="PROSITE-ProRule" id="PRU01091"/>
    </source>
</evidence>
<gene>
    <name evidence="10" type="ORF">AWH49_02615</name>
</gene>
<dbReference type="SMART" id="SM00448">
    <property type="entry name" value="REC"/>
    <property type="match status" value="1"/>
</dbReference>
<evidence type="ECO:0008006" key="12">
    <source>
        <dbReference type="Google" id="ProtNLM"/>
    </source>
</evidence>
<keyword evidence="4 7" id="KW-0238">DNA-binding</keyword>
<dbReference type="Gene3D" id="3.40.50.2300">
    <property type="match status" value="1"/>
</dbReference>
<dbReference type="PROSITE" id="PS50110">
    <property type="entry name" value="RESPONSE_REGULATORY"/>
    <property type="match status" value="1"/>
</dbReference>
<keyword evidence="11" id="KW-1185">Reference proteome</keyword>
<dbReference type="Pfam" id="PF00072">
    <property type="entry name" value="Response_reg"/>
    <property type="match status" value="1"/>
</dbReference>
<dbReference type="InterPro" id="IPR039420">
    <property type="entry name" value="WalR-like"/>
</dbReference>
<dbReference type="CDD" id="cd00383">
    <property type="entry name" value="trans_reg_C"/>
    <property type="match status" value="1"/>
</dbReference>
<dbReference type="Gene3D" id="1.10.10.10">
    <property type="entry name" value="Winged helix-like DNA-binding domain superfamily/Winged helix DNA-binding domain"/>
    <property type="match status" value="1"/>
</dbReference>
<keyword evidence="3" id="KW-0805">Transcription regulation</keyword>
<dbReference type="SMART" id="SM00862">
    <property type="entry name" value="Trans_reg_C"/>
    <property type="match status" value="1"/>
</dbReference>
<dbReference type="InterPro" id="IPR001789">
    <property type="entry name" value="Sig_transdc_resp-reg_receiver"/>
</dbReference>